<keyword evidence="5" id="KW-0677">Repeat</keyword>
<dbReference type="PANTHER" id="PTHR24416">
    <property type="entry name" value="TYROSINE-PROTEIN KINASE RECEPTOR"/>
    <property type="match status" value="1"/>
</dbReference>
<dbReference type="GO" id="GO:0007169">
    <property type="term" value="P:cell surface receptor protein tyrosine kinase signaling pathway"/>
    <property type="evidence" value="ECO:0007669"/>
    <property type="project" value="TreeGrafter"/>
</dbReference>
<keyword evidence="8 15" id="KW-0067">ATP-binding</keyword>
<dbReference type="GO" id="GO:0043235">
    <property type="term" value="C:receptor complex"/>
    <property type="evidence" value="ECO:0007669"/>
    <property type="project" value="TreeGrafter"/>
</dbReference>
<evidence type="ECO:0000259" key="18">
    <source>
        <dbReference type="PROSITE" id="PS50853"/>
    </source>
</evidence>
<dbReference type="InterPro" id="IPR036116">
    <property type="entry name" value="FN3_sf"/>
</dbReference>
<dbReference type="InterPro" id="IPR013783">
    <property type="entry name" value="Ig-like_fold"/>
</dbReference>
<feature type="domain" description="Fibronectin type-III" evidence="18">
    <location>
        <begin position="315"/>
        <end position="412"/>
    </location>
</feature>
<dbReference type="Pfam" id="PF07714">
    <property type="entry name" value="PK_Tyr_Ser-Thr"/>
    <property type="match status" value="1"/>
</dbReference>
<dbReference type="PRINTS" id="PR00109">
    <property type="entry name" value="TYRKINASE"/>
</dbReference>
<dbReference type="Proteomes" id="UP000694845">
    <property type="component" value="Unplaced"/>
</dbReference>
<dbReference type="CDD" id="cd00063">
    <property type="entry name" value="FN3"/>
    <property type="match status" value="5"/>
</dbReference>
<dbReference type="PRINTS" id="PR00014">
    <property type="entry name" value="FNTYPEIII"/>
</dbReference>
<proteinExistence type="predicted"/>
<dbReference type="GO" id="GO:0004714">
    <property type="term" value="F:transmembrane receptor protein tyrosine kinase activity"/>
    <property type="evidence" value="ECO:0007669"/>
    <property type="project" value="UniProtKB-EC"/>
</dbReference>
<dbReference type="PROSITE" id="PS00107">
    <property type="entry name" value="PROTEIN_KINASE_ATP"/>
    <property type="match status" value="1"/>
</dbReference>
<name>A0A8B7YUX2_ACAPL</name>
<feature type="domain" description="Fibronectin type-III" evidence="18">
    <location>
        <begin position="17"/>
        <end position="111"/>
    </location>
</feature>
<dbReference type="SMART" id="SM00219">
    <property type="entry name" value="TyrKc"/>
    <property type="match status" value="1"/>
</dbReference>
<evidence type="ECO:0000256" key="15">
    <source>
        <dbReference type="PROSITE-ProRule" id="PRU10141"/>
    </source>
</evidence>
<dbReference type="EC" id="2.7.10.1" evidence="2"/>
<evidence type="ECO:0000256" key="1">
    <source>
        <dbReference type="ARBA" id="ARBA00004167"/>
    </source>
</evidence>
<dbReference type="GeneID" id="110982769"/>
<dbReference type="SUPFAM" id="SSF49265">
    <property type="entry name" value="Fibronectin type III"/>
    <property type="match status" value="3"/>
</dbReference>
<gene>
    <name evidence="20" type="primary">LOC110982769</name>
</gene>
<dbReference type="AlphaFoldDB" id="A0A8B7YUX2"/>
<evidence type="ECO:0000256" key="2">
    <source>
        <dbReference type="ARBA" id="ARBA00011902"/>
    </source>
</evidence>
<dbReference type="FunFam" id="2.60.40.10:FF:000028">
    <property type="entry name" value="Neuronal cell adhesion molecule"/>
    <property type="match status" value="1"/>
</dbReference>
<evidence type="ECO:0000256" key="13">
    <source>
        <dbReference type="ARBA" id="ARBA00023180"/>
    </source>
</evidence>
<dbReference type="InterPro" id="IPR008266">
    <property type="entry name" value="Tyr_kinase_AS"/>
</dbReference>
<feature type="domain" description="Fibronectin type-III" evidence="18">
    <location>
        <begin position="413"/>
        <end position="524"/>
    </location>
</feature>
<dbReference type="InterPro" id="IPR011009">
    <property type="entry name" value="Kinase-like_dom_sf"/>
</dbReference>
<evidence type="ECO:0000256" key="6">
    <source>
        <dbReference type="ARBA" id="ARBA00022741"/>
    </source>
</evidence>
<dbReference type="Gene3D" id="2.60.40.10">
    <property type="entry name" value="Immunoglobulins"/>
    <property type="match status" value="5"/>
</dbReference>
<sequence>MNDVIFFLVSTVSSFIPTVNLQESDVTSDSIRFTWDEVPCEELNSPLSYYNYKTELRNQATGELVSSDLRYQVKRATQLTPCTTYSFKVAVRNTIGIGSYSNATEVTTSTVAPSQVQALSVDSVEDQPTALRVRWNQPSGNCPIDNYTIHYDLVWLSQCEIPESNRTLVGTTEGTEYSITGLFPHSRYKVDVTAKTSAGEGDRSYVYADTADAAPSEPPRGITNTATLERGLRFEWQPPSCQGRRGIITGYGYRLLDLEERGVNITENTPSNETQADVSGLVPYTLYSFQVLARTSAGDGPYSEAIRLRTAQAKPPQVPMVTTPSGNATSITVRWRRPDPPHGIIIAYYIRYGIVLQGNEEVKVTEALNDTVLEFVLTGLVADSNYSMQVQAETIVSRGSWSEPSFCTTLETVPSAPVGVHLDNKGDNCLVTWNPPEQGDVISYKIFRNAYLIPRDGSDDLDPIPDLNASDFVVTDDTTPRTYSVKKSDLATYTRYRFQISASTQAGEGSVSKETNSICDSPRAAPVELQQPMISDTPGNPVFDRTFKVTIGSISQRNGPVSCVEITIIWLKTDENVEGTDPDILYHPDLYRSYEDAKVTQGLPYVAVVLEGNDLIESKEVTIGSGGKSECQSTGSRRKRRQAPMIHEGENGALTPDSKYTAFIRAYVVLDNGMEDYVTSPLLQPVWTAQATDFTAIIAGMCVLSVVLLVVLIAFGVILRRRRAKSFQPSPTVVTTNVEMDEIDYERPIKPDDRQSTVYEDVGLPTWALRWEILWKNLVVDDKVLGQGNFGEVRLGTVNVSGKKTETAIKVLKGRASETDREDFMEEFRTMTNIGYHPNVVSLLGACQHKDVLYVALEYLPKGDLRSYLRTGRLQSESDEGALSPDQLIKFALDVAKGMEHLAMSGVIHRDLAARNILLGETLVAKVSDFGLSRGEDIYVQMSKRRVPTRWLAIESLSSRTYTTQSDVWSFGILLWEIASIGGTPYATIATKSLLARLMQGYRMPKPINCDKEIFSLMLRCWEEDPSNRPSFSDLVRIFSDLSDKKVQHTYMAVDRAHYANFSVIRPERDDN</sequence>
<dbReference type="RefSeq" id="XP_022097109.1">
    <property type="nucleotide sequence ID" value="XM_022241417.1"/>
</dbReference>
<dbReference type="GO" id="GO:0005524">
    <property type="term" value="F:ATP binding"/>
    <property type="evidence" value="ECO:0007669"/>
    <property type="project" value="UniProtKB-UniRule"/>
</dbReference>
<dbReference type="GO" id="GO:0005886">
    <property type="term" value="C:plasma membrane"/>
    <property type="evidence" value="ECO:0007669"/>
    <property type="project" value="TreeGrafter"/>
</dbReference>
<keyword evidence="7" id="KW-0418">Kinase</keyword>
<keyword evidence="10 16" id="KW-0472">Membrane</keyword>
<dbReference type="InterPro" id="IPR003961">
    <property type="entry name" value="FN3_dom"/>
</dbReference>
<evidence type="ECO:0000256" key="10">
    <source>
        <dbReference type="ARBA" id="ARBA00023136"/>
    </source>
</evidence>
<evidence type="ECO:0000259" key="17">
    <source>
        <dbReference type="PROSITE" id="PS50011"/>
    </source>
</evidence>
<keyword evidence="19" id="KW-1185">Reference proteome</keyword>
<dbReference type="CDD" id="cd00192">
    <property type="entry name" value="PTKc"/>
    <property type="match status" value="1"/>
</dbReference>
<dbReference type="PROSITE" id="PS00109">
    <property type="entry name" value="PROTEIN_KINASE_TYR"/>
    <property type="match status" value="1"/>
</dbReference>
<feature type="binding site" evidence="15">
    <location>
        <position position="810"/>
    </location>
    <ligand>
        <name>ATP</name>
        <dbReference type="ChEBI" id="CHEBI:30616"/>
    </ligand>
</feature>
<keyword evidence="11" id="KW-0829">Tyrosine-protein kinase</keyword>
<dbReference type="InterPro" id="IPR000719">
    <property type="entry name" value="Prot_kinase_dom"/>
</dbReference>
<feature type="transmembrane region" description="Helical" evidence="16">
    <location>
        <begin position="694"/>
        <end position="719"/>
    </location>
</feature>
<dbReference type="PANTHER" id="PTHR24416:SF613">
    <property type="entry name" value="RECEPTOR PROTEIN-TYROSINE KINASE"/>
    <property type="match status" value="1"/>
</dbReference>
<evidence type="ECO:0000256" key="7">
    <source>
        <dbReference type="ARBA" id="ARBA00022777"/>
    </source>
</evidence>
<dbReference type="Gene3D" id="1.10.510.10">
    <property type="entry name" value="Transferase(Phosphotransferase) domain 1"/>
    <property type="match status" value="1"/>
</dbReference>
<dbReference type="OMA" id="VEITIIW"/>
<evidence type="ECO:0000256" key="5">
    <source>
        <dbReference type="ARBA" id="ARBA00022737"/>
    </source>
</evidence>
<evidence type="ECO:0000256" key="16">
    <source>
        <dbReference type="SAM" id="Phobius"/>
    </source>
</evidence>
<feature type="domain" description="Fibronectin type-III" evidence="18">
    <location>
        <begin position="218"/>
        <end position="313"/>
    </location>
</feature>
<evidence type="ECO:0000256" key="3">
    <source>
        <dbReference type="ARBA" id="ARBA00022679"/>
    </source>
</evidence>
<keyword evidence="6 15" id="KW-0547">Nucleotide-binding</keyword>
<dbReference type="Pfam" id="PF00041">
    <property type="entry name" value="fn3"/>
    <property type="match status" value="5"/>
</dbReference>
<dbReference type="InterPro" id="IPR017441">
    <property type="entry name" value="Protein_kinase_ATP_BS"/>
</dbReference>
<keyword evidence="13" id="KW-0325">Glycoprotein</keyword>
<evidence type="ECO:0000256" key="11">
    <source>
        <dbReference type="ARBA" id="ARBA00023137"/>
    </source>
</evidence>
<keyword evidence="9 16" id="KW-1133">Transmembrane helix</keyword>
<evidence type="ECO:0000256" key="9">
    <source>
        <dbReference type="ARBA" id="ARBA00022989"/>
    </source>
</evidence>
<evidence type="ECO:0000256" key="12">
    <source>
        <dbReference type="ARBA" id="ARBA00023170"/>
    </source>
</evidence>
<evidence type="ECO:0000256" key="14">
    <source>
        <dbReference type="ARBA" id="ARBA00051243"/>
    </source>
</evidence>
<evidence type="ECO:0000256" key="8">
    <source>
        <dbReference type="ARBA" id="ARBA00022840"/>
    </source>
</evidence>
<accession>A0A8B7YUX2</accession>
<feature type="domain" description="Protein kinase" evidence="17">
    <location>
        <begin position="779"/>
        <end position="1052"/>
    </location>
</feature>
<reference evidence="20" key="1">
    <citation type="submission" date="2025-08" db="UniProtKB">
        <authorList>
            <consortium name="RefSeq"/>
        </authorList>
    </citation>
    <scope>IDENTIFICATION</scope>
</reference>
<dbReference type="PROSITE" id="PS50011">
    <property type="entry name" value="PROTEIN_KINASE_DOM"/>
    <property type="match status" value="1"/>
</dbReference>
<dbReference type="OrthoDB" id="4062651at2759"/>
<dbReference type="SMART" id="SM00060">
    <property type="entry name" value="FN3"/>
    <property type="match status" value="5"/>
</dbReference>
<keyword evidence="3" id="KW-0808">Transferase</keyword>
<protein>
    <recommendedName>
        <fullName evidence="2">receptor protein-tyrosine kinase</fullName>
        <ecNumber evidence="2">2.7.10.1</ecNumber>
    </recommendedName>
</protein>
<comment type="subcellular location">
    <subcellularLocation>
        <location evidence="1">Membrane</location>
        <topology evidence="1">Single-pass membrane protein</topology>
    </subcellularLocation>
</comment>
<dbReference type="InterPro" id="IPR001245">
    <property type="entry name" value="Ser-Thr/Tyr_kinase_cat_dom"/>
</dbReference>
<dbReference type="PROSITE" id="PS50853">
    <property type="entry name" value="FN3"/>
    <property type="match status" value="5"/>
</dbReference>
<evidence type="ECO:0000313" key="19">
    <source>
        <dbReference type="Proteomes" id="UP000694845"/>
    </source>
</evidence>
<dbReference type="FunFam" id="1.10.510.10:FF:000554">
    <property type="entry name" value="Predicted protein"/>
    <property type="match status" value="1"/>
</dbReference>
<evidence type="ECO:0000313" key="20">
    <source>
        <dbReference type="RefSeq" id="XP_022097109.1"/>
    </source>
</evidence>
<dbReference type="InterPro" id="IPR050122">
    <property type="entry name" value="RTK"/>
</dbReference>
<keyword evidence="4 16" id="KW-0812">Transmembrane</keyword>
<dbReference type="KEGG" id="aplc:110982769"/>
<keyword evidence="12" id="KW-0675">Receptor</keyword>
<dbReference type="InterPro" id="IPR020635">
    <property type="entry name" value="Tyr_kinase_cat_dom"/>
</dbReference>
<dbReference type="Gene3D" id="3.30.200.20">
    <property type="entry name" value="Phosphorylase Kinase, domain 1"/>
    <property type="match status" value="1"/>
</dbReference>
<dbReference type="SUPFAM" id="SSF56112">
    <property type="entry name" value="Protein kinase-like (PK-like)"/>
    <property type="match status" value="1"/>
</dbReference>
<evidence type="ECO:0000256" key="4">
    <source>
        <dbReference type="ARBA" id="ARBA00022692"/>
    </source>
</evidence>
<comment type="catalytic activity">
    <reaction evidence="14">
        <text>L-tyrosyl-[protein] + ATP = O-phospho-L-tyrosyl-[protein] + ADP + H(+)</text>
        <dbReference type="Rhea" id="RHEA:10596"/>
        <dbReference type="Rhea" id="RHEA-COMP:10136"/>
        <dbReference type="Rhea" id="RHEA-COMP:20101"/>
        <dbReference type="ChEBI" id="CHEBI:15378"/>
        <dbReference type="ChEBI" id="CHEBI:30616"/>
        <dbReference type="ChEBI" id="CHEBI:46858"/>
        <dbReference type="ChEBI" id="CHEBI:61978"/>
        <dbReference type="ChEBI" id="CHEBI:456216"/>
        <dbReference type="EC" id="2.7.10.1"/>
    </reaction>
</comment>
<organism evidence="19 20">
    <name type="scientific">Acanthaster planci</name>
    <name type="common">Crown-of-thorns starfish</name>
    <dbReference type="NCBI Taxonomy" id="133434"/>
    <lineage>
        <taxon>Eukaryota</taxon>
        <taxon>Metazoa</taxon>
        <taxon>Echinodermata</taxon>
        <taxon>Eleutherozoa</taxon>
        <taxon>Asterozoa</taxon>
        <taxon>Asteroidea</taxon>
        <taxon>Valvatacea</taxon>
        <taxon>Valvatida</taxon>
        <taxon>Acanthasteridae</taxon>
        <taxon>Acanthaster</taxon>
    </lineage>
</organism>
<feature type="domain" description="Fibronectin type-III" evidence="18">
    <location>
        <begin position="112"/>
        <end position="216"/>
    </location>
</feature>